<name>A0A1I6RFN4_9RHOB</name>
<evidence type="ECO:0000256" key="1">
    <source>
        <dbReference type="SAM" id="Phobius"/>
    </source>
</evidence>
<dbReference type="STRING" id="394264.SAMN04488040_1215"/>
<sequence>MVLKIVLLFLVAMGVLAWFGKMHWIGGKRFSQSKCKFCGRYRIGKGPCGCGGKSG</sequence>
<evidence type="ECO:0000313" key="3">
    <source>
        <dbReference type="Proteomes" id="UP000199239"/>
    </source>
</evidence>
<gene>
    <name evidence="2" type="ORF">SAMN04488040_1215</name>
</gene>
<evidence type="ECO:0000313" key="2">
    <source>
        <dbReference type="EMBL" id="SFS63370.1"/>
    </source>
</evidence>
<keyword evidence="3" id="KW-1185">Reference proteome</keyword>
<proteinExistence type="predicted"/>
<feature type="transmembrane region" description="Helical" evidence="1">
    <location>
        <begin position="6"/>
        <end position="24"/>
    </location>
</feature>
<keyword evidence="1" id="KW-1133">Transmembrane helix</keyword>
<dbReference type="AlphaFoldDB" id="A0A1I6RFN4"/>
<dbReference type="Proteomes" id="UP000199239">
    <property type="component" value="Unassembled WGS sequence"/>
</dbReference>
<reference evidence="3" key="1">
    <citation type="submission" date="2016-10" db="EMBL/GenBank/DDBJ databases">
        <authorList>
            <person name="Varghese N."/>
            <person name="Submissions S."/>
        </authorList>
    </citation>
    <scope>NUCLEOTIDE SEQUENCE [LARGE SCALE GENOMIC DNA]</scope>
    <source>
        <strain evidence="3">DSM 23422</strain>
    </source>
</reference>
<dbReference type="EMBL" id="FPAJ01000002">
    <property type="protein sequence ID" value="SFS63370.1"/>
    <property type="molecule type" value="Genomic_DNA"/>
</dbReference>
<keyword evidence="1" id="KW-0812">Transmembrane</keyword>
<accession>A0A1I6RFN4</accession>
<protein>
    <submittedName>
        <fullName evidence="2">Uncharacterized protein</fullName>
    </submittedName>
</protein>
<keyword evidence="1" id="KW-0472">Membrane</keyword>
<organism evidence="2 3">
    <name type="scientific">Sulfitobacter marinus</name>
    <dbReference type="NCBI Taxonomy" id="394264"/>
    <lineage>
        <taxon>Bacteria</taxon>
        <taxon>Pseudomonadati</taxon>
        <taxon>Pseudomonadota</taxon>
        <taxon>Alphaproteobacteria</taxon>
        <taxon>Rhodobacterales</taxon>
        <taxon>Roseobacteraceae</taxon>
        <taxon>Sulfitobacter</taxon>
    </lineage>
</organism>